<keyword evidence="3 7" id="KW-0812">Transmembrane</keyword>
<reference evidence="8 9" key="1">
    <citation type="submission" date="2020-02" db="EMBL/GenBank/DDBJ databases">
        <title>Bird 10,000 Genomes (B10K) Project - Family phase.</title>
        <authorList>
            <person name="Zhang G."/>
        </authorList>
    </citation>
    <scope>NUCLEOTIDE SEQUENCE [LARGE SCALE GENOMIC DNA]</scope>
    <source>
        <strain evidence="8">B10K-DU-013-51</strain>
        <tissue evidence="8">Mixed tissue sample</tissue>
    </source>
</reference>
<organism evidence="8 9">
    <name type="scientific">Ceyx cyanopectus</name>
    <name type="common">Indigo-banded kingfisher</name>
    <dbReference type="NCBI Taxonomy" id="390723"/>
    <lineage>
        <taxon>Eukaryota</taxon>
        <taxon>Metazoa</taxon>
        <taxon>Chordata</taxon>
        <taxon>Craniata</taxon>
        <taxon>Vertebrata</taxon>
        <taxon>Euteleostomi</taxon>
        <taxon>Archelosauria</taxon>
        <taxon>Archosauria</taxon>
        <taxon>Dinosauria</taxon>
        <taxon>Saurischia</taxon>
        <taxon>Theropoda</taxon>
        <taxon>Coelurosauria</taxon>
        <taxon>Aves</taxon>
        <taxon>Neognathae</taxon>
        <taxon>Neoaves</taxon>
        <taxon>Telluraves</taxon>
        <taxon>Coraciimorphae</taxon>
        <taxon>Coraciiformes</taxon>
        <taxon>Alcedinidae</taxon>
        <taxon>Ceyx</taxon>
    </lineage>
</organism>
<keyword evidence="9" id="KW-1185">Reference proteome</keyword>
<dbReference type="GO" id="GO:0005886">
    <property type="term" value="C:plasma membrane"/>
    <property type="evidence" value="ECO:0007669"/>
    <property type="project" value="TreeGrafter"/>
</dbReference>
<accession>A0A7L4NR62</accession>
<keyword evidence="2" id="KW-0433">Leucine-rich repeat</keyword>
<evidence type="ECO:0000256" key="3">
    <source>
        <dbReference type="ARBA" id="ARBA00022692"/>
    </source>
</evidence>
<proteinExistence type="predicted"/>
<evidence type="ECO:0000256" key="6">
    <source>
        <dbReference type="ARBA" id="ARBA00023136"/>
    </source>
</evidence>
<comment type="subcellular location">
    <subcellularLocation>
        <location evidence="1">Membrane</location>
        <topology evidence="1">Single-pass membrane protein</topology>
    </subcellularLocation>
</comment>
<dbReference type="SMART" id="SM00369">
    <property type="entry name" value="LRR_TYP"/>
    <property type="match status" value="2"/>
</dbReference>
<dbReference type="InterPro" id="IPR032675">
    <property type="entry name" value="LRR_dom_sf"/>
</dbReference>
<name>A0A7L4NR62_9AVES</name>
<dbReference type="Gene3D" id="3.80.10.10">
    <property type="entry name" value="Ribonuclease Inhibitor"/>
    <property type="match status" value="1"/>
</dbReference>
<evidence type="ECO:0000256" key="4">
    <source>
        <dbReference type="ARBA" id="ARBA00022737"/>
    </source>
</evidence>
<dbReference type="OrthoDB" id="6343311at2759"/>
<dbReference type="InterPro" id="IPR050541">
    <property type="entry name" value="LRR_TM_domain-containing"/>
</dbReference>
<protein>
    <submittedName>
        <fullName evidence="8">LRRC3 protein</fullName>
    </submittedName>
</protein>
<feature type="non-terminal residue" evidence="8">
    <location>
        <position position="154"/>
    </location>
</feature>
<dbReference type="AlphaFoldDB" id="A0A7L4NR62"/>
<dbReference type="SUPFAM" id="SSF52058">
    <property type="entry name" value="L domain-like"/>
    <property type="match status" value="1"/>
</dbReference>
<feature type="transmembrane region" description="Helical" evidence="7">
    <location>
        <begin position="130"/>
        <end position="153"/>
    </location>
</feature>
<dbReference type="InterPro" id="IPR001611">
    <property type="entry name" value="Leu-rich_rpt"/>
</dbReference>
<dbReference type="PROSITE" id="PS51450">
    <property type="entry name" value="LRR"/>
    <property type="match status" value="1"/>
</dbReference>
<evidence type="ECO:0000313" key="8">
    <source>
        <dbReference type="EMBL" id="NXY92041.1"/>
    </source>
</evidence>
<evidence type="ECO:0000256" key="2">
    <source>
        <dbReference type="ARBA" id="ARBA00022614"/>
    </source>
</evidence>
<keyword evidence="5 7" id="KW-1133">Transmembrane helix</keyword>
<feature type="non-terminal residue" evidence="8">
    <location>
        <position position="1"/>
    </location>
</feature>
<dbReference type="PANTHER" id="PTHR24369">
    <property type="entry name" value="ANTIGEN BSP, PUTATIVE-RELATED"/>
    <property type="match status" value="1"/>
</dbReference>
<evidence type="ECO:0000256" key="1">
    <source>
        <dbReference type="ARBA" id="ARBA00004167"/>
    </source>
</evidence>
<evidence type="ECO:0000256" key="7">
    <source>
        <dbReference type="SAM" id="Phobius"/>
    </source>
</evidence>
<keyword evidence="6 7" id="KW-0472">Membrane</keyword>
<evidence type="ECO:0000313" key="9">
    <source>
        <dbReference type="Proteomes" id="UP000586704"/>
    </source>
</evidence>
<keyword evidence="4" id="KW-0677">Repeat</keyword>
<dbReference type="EMBL" id="VYZU01349325">
    <property type="protein sequence ID" value="NXY92041.1"/>
    <property type="molecule type" value="Genomic_DNA"/>
</dbReference>
<dbReference type="InterPro" id="IPR003591">
    <property type="entry name" value="Leu-rich_rpt_typical-subtyp"/>
</dbReference>
<dbReference type="PANTHER" id="PTHR24369:SF170">
    <property type="entry name" value="LEUCINE-RICH REPEAT-CONTAINING PROTEIN 3"/>
    <property type="match status" value="1"/>
</dbReference>
<gene>
    <name evidence="8" type="primary">Lrrc3</name>
    <name evidence="8" type="ORF">CEYCYA_R11440</name>
</gene>
<sequence>ITRIPSNTFRHLYHLMELDLFKNAIEKIDRAAFKGVASGLHILDLSSNRIHSIPKEALLALNAKLWLANNSWHYECDLQELLWEAQLDPNFIQDIICHTAPHEEYVGKTLLQVLDAGVNFCSMHQRTMDVAVFITMFGCFIMVIVYVICYIQHN</sequence>
<evidence type="ECO:0000256" key="5">
    <source>
        <dbReference type="ARBA" id="ARBA00022989"/>
    </source>
</evidence>
<comment type="caution">
    <text evidence="8">The sequence shown here is derived from an EMBL/GenBank/DDBJ whole genome shotgun (WGS) entry which is preliminary data.</text>
</comment>
<dbReference type="Proteomes" id="UP000586704">
    <property type="component" value="Unassembled WGS sequence"/>
</dbReference>